<protein>
    <submittedName>
        <fullName evidence="2">AAA family ATPase</fullName>
    </submittedName>
</protein>
<keyword evidence="3" id="KW-1185">Reference proteome</keyword>
<evidence type="ECO:0000313" key="2">
    <source>
        <dbReference type="EMBL" id="RRK34117.1"/>
    </source>
</evidence>
<dbReference type="PANTHER" id="PTHR34825:SF1">
    <property type="entry name" value="AAA-ATPASE-LIKE DOMAIN-CONTAINING PROTEIN"/>
    <property type="match status" value="1"/>
</dbReference>
<dbReference type="EMBL" id="RHJS01000002">
    <property type="protein sequence ID" value="RRK34117.1"/>
    <property type="molecule type" value="Genomic_DNA"/>
</dbReference>
<dbReference type="PANTHER" id="PTHR34825">
    <property type="entry name" value="CONSERVED PROTEIN, WITH A WEAK D-GALACTARATE DEHYDRATASE/ALTRONATE HYDROLASE DOMAIN"/>
    <property type="match status" value="1"/>
</dbReference>
<dbReference type="InterPro" id="IPR012547">
    <property type="entry name" value="PDDEXK_9"/>
</dbReference>
<name>A0A3R8KXS6_9FIRM</name>
<feature type="domain" description="AAA-ATPase-like" evidence="1">
    <location>
        <begin position="18"/>
        <end position="214"/>
    </location>
</feature>
<proteinExistence type="predicted"/>
<dbReference type="AlphaFoldDB" id="A0A3R8KXS6"/>
<evidence type="ECO:0000313" key="3">
    <source>
        <dbReference type="Proteomes" id="UP000274920"/>
    </source>
</evidence>
<accession>A0A3R8KXS6</accession>
<dbReference type="InterPro" id="IPR018631">
    <property type="entry name" value="AAA-ATPase-like_dom"/>
</dbReference>
<dbReference type="Proteomes" id="UP000274920">
    <property type="component" value="Unassembled WGS sequence"/>
</dbReference>
<reference evidence="2" key="1">
    <citation type="submission" date="2018-10" db="EMBL/GenBank/DDBJ databases">
        <title>Schaedlerella arabinophila gen. nov. sp. nov., isolated from the mouse intestinal tract and comparative analysis with the genome of the closely related altered Schaedler flora strain ASF502.</title>
        <authorList>
            <person name="Miyake S."/>
            <person name="Soh M."/>
            <person name="Seedorf H."/>
        </authorList>
    </citation>
    <scope>NUCLEOTIDE SEQUENCE [LARGE SCALE GENOMIC DNA]</scope>
    <source>
        <strain evidence="2">DSM 106076</strain>
    </source>
</reference>
<sequence length="532" mass="60736">MGIYLNPGNEQFTASINSELYVDKTELIKYTSSRIGKDRPLICSSRPRRFGKTMAVTMLSAYYSKGCHSERLFAGLKISRNEFFKVHLNKYNVIFLDIQWMYGNALEEMKRNSSVKVVSYIQEQVISELRKEYPECVLDTDISLPSVLAKINAETKEQFIIMIDEWDCLFREDKNNEKLQKEYINLLRGLFKGTPSGAFLKLAYITGILPIKKYGTQSALNNFREHTMVSPRQMAEYVGFTETEVKAICKEHDIPFTEMQRWYDGYYFEKAGHIYSPNSVIEAVDSGEFGNYWSGTETYESLMAYIAMDFDGLRQMIVDMLGGQGCSIDVESFQNDITSFNSADDVITLLIHLGYMAYDGKTKKVFIPNDEVRSVFLRAIRNDGWEEVMKAVSASEALLKATLAMDEKTVAQMIQEVHMHSSSSLIYNNEISLSSVIALAYYSACRDYTLIRELPAGKGFADMVFLPKRTSLNPALVLELKWDKTAEGAISQIKSKGYVSALKEYKGNILLVGINYEKKNKKHECKIERFKM</sequence>
<organism evidence="2 3">
    <name type="scientific">Schaedlerella arabinosiphila</name>
    <dbReference type="NCBI Taxonomy" id="2044587"/>
    <lineage>
        <taxon>Bacteria</taxon>
        <taxon>Bacillati</taxon>
        <taxon>Bacillota</taxon>
        <taxon>Clostridia</taxon>
        <taxon>Lachnospirales</taxon>
        <taxon>Lachnospiraceae</taxon>
        <taxon>Schaedlerella</taxon>
    </lineage>
</organism>
<gene>
    <name evidence="2" type="ORF">EBB54_24340</name>
</gene>
<dbReference type="Pfam" id="PF08011">
    <property type="entry name" value="PDDEXK_9"/>
    <property type="match status" value="1"/>
</dbReference>
<dbReference type="Pfam" id="PF09820">
    <property type="entry name" value="AAA-ATPase_like"/>
    <property type="match status" value="1"/>
</dbReference>
<comment type="caution">
    <text evidence="2">The sequence shown here is derived from an EMBL/GenBank/DDBJ whole genome shotgun (WGS) entry which is preliminary data.</text>
</comment>
<evidence type="ECO:0000259" key="1">
    <source>
        <dbReference type="Pfam" id="PF09820"/>
    </source>
</evidence>